<comment type="caution">
    <text evidence="2">The sequence shown here is derived from an EMBL/GenBank/DDBJ whole genome shotgun (WGS) entry which is preliminary data.</text>
</comment>
<reference evidence="2 3" key="1">
    <citation type="submission" date="2020-03" db="EMBL/GenBank/DDBJ databases">
        <authorList>
            <person name="Wang L."/>
            <person name="He N."/>
            <person name="Li Y."/>
            <person name="Fang Y."/>
            <person name="Zhang F."/>
        </authorList>
    </citation>
    <scope>NUCLEOTIDE SEQUENCE [LARGE SCALE GENOMIC DNA]</scope>
    <source>
        <strain evidence="2 3">36D10-4-7</strain>
    </source>
</reference>
<proteinExistence type="predicted"/>
<feature type="transmembrane region" description="Helical" evidence="1">
    <location>
        <begin position="94"/>
        <end position="117"/>
    </location>
</feature>
<organism evidence="2 3">
    <name type="scientific">Sphingomonas corticis</name>
    <dbReference type="NCBI Taxonomy" id="2722791"/>
    <lineage>
        <taxon>Bacteria</taxon>
        <taxon>Pseudomonadati</taxon>
        <taxon>Pseudomonadota</taxon>
        <taxon>Alphaproteobacteria</taxon>
        <taxon>Sphingomonadales</taxon>
        <taxon>Sphingomonadaceae</taxon>
        <taxon>Sphingomonas</taxon>
    </lineage>
</organism>
<dbReference type="Proteomes" id="UP000732399">
    <property type="component" value="Unassembled WGS sequence"/>
</dbReference>
<evidence type="ECO:0000313" key="2">
    <source>
        <dbReference type="EMBL" id="NJR78886.1"/>
    </source>
</evidence>
<keyword evidence="1" id="KW-0812">Transmembrane</keyword>
<dbReference type="InterPro" id="IPR030802">
    <property type="entry name" value="Permease_MalE"/>
</dbReference>
<dbReference type="PANTHER" id="PTHR30188:SF3">
    <property type="entry name" value="ABC TRANSPORTER PERMEASE"/>
    <property type="match status" value="1"/>
</dbReference>
<evidence type="ECO:0000313" key="3">
    <source>
        <dbReference type="Proteomes" id="UP000732399"/>
    </source>
</evidence>
<feature type="transmembrane region" description="Helical" evidence="1">
    <location>
        <begin position="200"/>
        <end position="220"/>
    </location>
</feature>
<protein>
    <submittedName>
        <fullName evidence="2">ABC transporter permease</fullName>
    </submittedName>
</protein>
<feature type="transmembrane region" description="Helical" evidence="1">
    <location>
        <begin position="232"/>
        <end position="250"/>
    </location>
</feature>
<dbReference type="PANTHER" id="PTHR30188">
    <property type="entry name" value="ABC TRANSPORTER PERMEASE PROTEIN-RELATED"/>
    <property type="match status" value="1"/>
</dbReference>
<keyword evidence="3" id="KW-1185">Reference proteome</keyword>
<gene>
    <name evidence="2" type="ORF">HBH26_09835</name>
</gene>
<feature type="transmembrane region" description="Helical" evidence="1">
    <location>
        <begin position="54"/>
        <end position="74"/>
    </location>
</feature>
<dbReference type="EMBL" id="JAAVJH010000005">
    <property type="protein sequence ID" value="NJR78886.1"/>
    <property type="molecule type" value="Genomic_DNA"/>
</dbReference>
<sequence>MAMMAVLRGAGSGAWLVARAARGTWTRWNTGDALLAPALARDLARFLWTPVPTVVALSLLTGVIAGLSAARVLALYHAELLVLRALVDALLRQVLPLVVGIFAASGVAVAVANRLGAMSLQREIDALETMGHDPVPFALGTPVIAVAAAVPVHMVLASVAALLGAGLLLAAGANVPWRMIVGIATAQPAVAALATGMAKVALFSLLALMAGAATGARRVATPAELSAAGARAFTRGLLCVFGAAAMWTALA</sequence>
<evidence type="ECO:0000256" key="1">
    <source>
        <dbReference type="SAM" id="Phobius"/>
    </source>
</evidence>
<accession>A0ABX1CNR1</accession>
<keyword evidence="1" id="KW-0472">Membrane</keyword>
<keyword evidence="1" id="KW-1133">Transmembrane helix</keyword>
<name>A0ABX1CNR1_9SPHN</name>
<dbReference type="Pfam" id="PF02405">
    <property type="entry name" value="MlaE"/>
    <property type="match status" value="1"/>
</dbReference>